<dbReference type="Proteomes" id="UP000604117">
    <property type="component" value="Unassembled WGS sequence"/>
</dbReference>
<protein>
    <submittedName>
        <fullName evidence="2">Uncharacterized protein</fullName>
    </submittedName>
</protein>
<feature type="compositionally biased region" description="Polar residues" evidence="1">
    <location>
        <begin position="46"/>
        <end position="60"/>
    </location>
</feature>
<accession>A0ABQ4CRV8</accession>
<feature type="compositionally biased region" description="Polar residues" evidence="1">
    <location>
        <begin position="18"/>
        <end position="37"/>
    </location>
</feature>
<sequence length="60" mass="6185">MGPKSYPRPRAAPRHSPEWSSTSPLAATVNVRGTQTGARVVGHPVSRTTESDTPTTGGAG</sequence>
<name>A0ABQ4CRV8_9ACTN</name>
<organism evidence="2 3">
    <name type="scientific">Asanoa siamensis</name>
    <dbReference type="NCBI Taxonomy" id="926357"/>
    <lineage>
        <taxon>Bacteria</taxon>
        <taxon>Bacillati</taxon>
        <taxon>Actinomycetota</taxon>
        <taxon>Actinomycetes</taxon>
        <taxon>Micromonosporales</taxon>
        <taxon>Micromonosporaceae</taxon>
        <taxon>Asanoa</taxon>
    </lineage>
</organism>
<gene>
    <name evidence="2" type="ORF">Asi02nite_31000</name>
</gene>
<reference evidence="2 3" key="1">
    <citation type="submission" date="2021-01" db="EMBL/GenBank/DDBJ databases">
        <title>Whole genome shotgun sequence of Asanoa siamensis NBRC 107932.</title>
        <authorList>
            <person name="Komaki H."/>
            <person name="Tamura T."/>
        </authorList>
    </citation>
    <scope>NUCLEOTIDE SEQUENCE [LARGE SCALE GENOMIC DNA]</scope>
    <source>
        <strain evidence="2 3">NBRC 107932</strain>
    </source>
</reference>
<feature type="region of interest" description="Disordered" evidence="1">
    <location>
        <begin position="1"/>
        <end position="60"/>
    </location>
</feature>
<dbReference type="EMBL" id="BONE01000022">
    <property type="protein sequence ID" value="GIF73582.1"/>
    <property type="molecule type" value="Genomic_DNA"/>
</dbReference>
<proteinExistence type="predicted"/>
<evidence type="ECO:0000313" key="3">
    <source>
        <dbReference type="Proteomes" id="UP000604117"/>
    </source>
</evidence>
<comment type="caution">
    <text evidence="2">The sequence shown here is derived from an EMBL/GenBank/DDBJ whole genome shotgun (WGS) entry which is preliminary data.</text>
</comment>
<evidence type="ECO:0000256" key="1">
    <source>
        <dbReference type="SAM" id="MobiDB-lite"/>
    </source>
</evidence>
<keyword evidence="3" id="KW-1185">Reference proteome</keyword>
<evidence type="ECO:0000313" key="2">
    <source>
        <dbReference type="EMBL" id="GIF73582.1"/>
    </source>
</evidence>